<dbReference type="PANTHER" id="PTHR33625">
    <property type="entry name" value="OS08G0179900 PROTEIN"/>
    <property type="match status" value="1"/>
</dbReference>
<evidence type="ECO:0000313" key="3">
    <source>
        <dbReference type="Proteomes" id="UP001497512"/>
    </source>
</evidence>
<proteinExistence type="predicted"/>
<dbReference type="Proteomes" id="UP001497512">
    <property type="component" value="Chromosome 18"/>
</dbReference>
<evidence type="ECO:0000256" key="1">
    <source>
        <dbReference type="SAM" id="MobiDB-lite"/>
    </source>
</evidence>
<sequence length="355" mass="38495">MWRNVVRVVGSSPSPSSAGAASNAVICRTCASTIKAPAASASISCTCTATPSAAEVHPHSANKQQPSPGGVRQYWELDDWEFAGGDEEEKDYLVFGTLPSRSEVEEASSELHHALRLGLVTTALSSEVESPPPNTSSSSSTTFKGDEDEKEMITISCSEFQEMQQQQVTVSAHGLELDWMEPAPLSSATISTATASSSHGKLQVGGSSAMLEAFHQFQHNPQVQGMVVSLATDKGVWDAVLANEKIQEFRRSLHMVDGVLYETTGDGIALDDNTFSDDDINIFARFYWSTKKAFKQFVATLQELMSSLFDANDKKVFAEEEKDSDFIERTIKSCTMLAVVVLSIVVFKRSAAQSI</sequence>
<dbReference type="PANTHER" id="PTHR33625:SF4">
    <property type="entry name" value="OS08G0179900 PROTEIN"/>
    <property type="match status" value="1"/>
</dbReference>
<keyword evidence="3" id="KW-1185">Reference proteome</keyword>
<protein>
    <submittedName>
        <fullName evidence="2">Uncharacterized protein</fullName>
    </submittedName>
</protein>
<feature type="compositionally biased region" description="Low complexity" evidence="1">
    <location>
        <begin position="125"/>
        <end position="142"/>
    </location>
</feature>
<dbReference type="EMBL" id="OZ019910">
    <property type="protein sequence ID" value="CAK9211795.1"/>
    <property type="molecule type" value="Genomic_DNA"/>
</dbReference>
<name>A0ABP0U3W7_9BRYO</name>
<reference evidence="2" key="1">
    <citation type="submission" date="2024-02" db="EMBL/GenBank/DDBJ databases">
        <authorList>
            <consortium name="ELIXIR-Norway"/>
            <consortium name="Elixir Norway"/>
        </authorList>
    </citation>
    <scope>NUCLEOTIDE SEQUENCE</scope>
</reference>
<organism evidence="2 3">
    <name type="scientific">Sphagnum troendelagicum</name>
    <dbReference type="NCBI Taxonomy" id="128251"/>
    <lineage>
        <taxon>Eukaryota</taxon>
        <taxon>Viridiplantae</taxon>
        <taxon>Streptophyta</taxon>
        <taxon>Embryophyta</taxon>
        <taxon>Bryophyta</taxon>
        <taxon>Sphagnophytina</taxon>
        <taxon>Sphagnopsida</taxon>
        <taxon>Sphagnales</taxon>
        <taxon>Sphagnaceae</taxon>
        <taxon>Sphagnum</taxon>
    </lineage>
</organism>
<accession>A0ABP0U3W7</accession>
<evidence type="ECO:0000313" key="2">
    <source>
        <dbReference type="EMBL" id="CAK9211795.1"/>
    </source>
</evidence>
<gene>
    <name evidence="2" type="ORF">CSSPTR1EN2_LOCUS11025</name>
</gene>
<feature type="region of interest" description="Disordered" evidence="1">
    <location>
        <begin position="125"/>
        <end position="148"/>
    </location>
</feature>